<evidence type="ECO:0000313" key="7">
    <source>
        <dbReference type="Proteomes" id="UP000245695"/>
    </source>
</evidence>
<sequence>MSKVKTNVCRILDSKKIKYNMYSYEFKKGEHVDGVEVAQKIGKDVSIVYKTLVAISQSKNIYVYVIPVNEHLDLKKAAKVANEKSIEMINVNDINKFTGYIRGGCSPIGMKKLYKTFVNESAKELDNIIVSAGKIGYQVEISPKDLKDIINLEFRDIIK</sequence>
<dbReference type="NCBIfam" id="TIGR00011">
    <property type="entry name" value="YbaK_EbsC"/>
    <property type="match status" value="1"/>
</dbReference>
<dbReference type="InterPro" id="IPR007214">
    <property type="entry name" value="YbaK/aa-tRNA-synth-assoc-dom"/>
</dbReference>
<dbReference type="Gene3D" id="3.90.960.10">
    <property type="entry name" value="YbaK/aminoacyl-tRNA synthetase-associated domain"/>
    <property type="match status" value="1"/>
</dbReference>
<dbReference type="GO" id="GO:0002161">
    <property type="term" value="F:aminoacyl-tRNA deacylase activity"/>
    <property type="evidence" value="ECO:0007669"/>
    <property type="project" value="InterPro"/>
</dbReference>
<gene>
    <name evidence="6" type="ORF">FRIFI_0412</name>
</gene>
<dbReference type="GO" id="GO:0016874">
    <property type="term" value="F:ligase activity"/>
    <property type="evidence" value="ECO:0007669"/>
    <property type="project" value="UniProtKB-KW"/>
</dbReference>
<dbReference type="SUPFAM" id="SSF55826">
    <property type="entry name" value="YbaK/ProRS associated domain"/>
    <property type="match status" value="1"/>
</dbReference>
<dbReference type="InterPro" id="IPR036754">
    <property type="entry name" value="YbaK/aa-tRNA-synt-asso_dom_sf"/>
</dbReference>
<dbReference type="Proteomes" id="UP000245695">
    <property type="component" value="Chromosome 1"/>
</dbReference>
<dbReference type="InterPro" id="IPR004369">
    <property type="entry name" value="Prolyl-tRNA_editing_YbaK/EbsC"/>
</dbReference>
<comment type="similarity">
    <text evidence="1 4">Belongs to the prolyl-tRNA editing family. YbaK/EbsC subfamily.</text>
</comment>
<dbReference type="PANTHER" id="PTHR30411">
    <property type="entry name" value="CYTOPLASMIC PROTEIN"/>
    <property type="match status" value="1"/>
</dbReference>
<reference evidence="6 7" key="1">
    <citation type="submission" date="2014-09" db="EMBL/GenBank/DDBJ databases">
        <authorList>
            <person name="Hornung B.V."/>
        </authorList>
    </citation>
    <scope>NUCLEOTIDE SEQUENCE [LARGE SCALE GENOMIC DNA]</scope>
    <source>
        <strain evidence="6 7">FRIFI</strain>
    </source>
</reference>
<dbReference type="RefSeq" id="WP_092923201.1">
    <property type="nucleotide sequence ID" value="NZ_FJTZ01000011.1"/>
</dbReference>
<dbReference type="GO" id="GO:0006412">
    <property type="term" value="P:translation"/>
    <property type="evidence" value="ECO:0007669"/>
    <property type="project" value="UniProtKB-KW"/>
</dbReference>
<dbReference type="PIRSF" id="PIRSF006181">
    <property type="entry name" value="EbsC_YbaK"/>
    <property type="match status" value="1"/>
</dbReference>
<dbReference type="EMBL" id="LN650648">
    <property type="protein sequence ID" value="CEI71960.1"/>
    <property type="molecule type" value="Genomic_DNA"/>
</dbReference>
<evidence type="ECO:0000259" key="5">
    <source>
        <dbReference type="Pfam" id="PF04073"/>
    </source>
</evidence>
<dbReference type="Pfam" id="PF04073">
    <property type="entry name" value="tRNA_edit"/>
    <property type="match status" value="1"/>
</dbReference>
<evidence type="ECO:0000256" key="1">
    <source>
        <dbReference type="ARBA" id="ARBA00009798"/>
    </source>
</evidence>
<keyword evidence="2 4" id="KW-0648">Protein biosynthesis</keyword>
<organism evidence="6 7">
    <name type="scientific">Romboutsia hominis</name>
    <dbReference type="NCBI Taxonomy" id="1507512"/>
    <lineage>
        <taxon>Bacteria</taxon>
        <taxon>Bacillati</taxon>
        <taxon>Bacillota</taxon>
        <taxon>Clostridia</taxon>
        <taxon>Peptostreptococcales</taxon>
        <taxon>Peptostreptococcaceae</taxon>
        <taxon>Romboutsia</taxon>
    </lineage>
</organism>
<dbReference type="KEGG" id="rhom:FRIFI_0412"/>
<evidence type="ECO:0000256" key="2">
    <source>
        <dbReference type="ARBA" id="ARBA00022917"/>
    </source>
</evidence>
<evidence type="ECO:0000256" key="3">
    <source>
        <dbReference type="ARBA" id="ARBA00023239"/>
    </source>
</evidence>
<dbReference type="GO" id="GO:0016829">
    <property type="term" value="F:lyase activity"/>
    <property type="evidence" value="ECO:0007669"/>
    <property type="project" value="UniProtKB-KW"/>
</dbReference>
<keyword evidence="3 4" id="KW-0456">Lyase</keyword>
<evidence type="ECO:0000313" key="6">
    <source>
        <dbReference type="EMBL" id="CEI71960.1"/>
    </source>
</evidence>
<keyword evidence="7" id="KW-1185">Reference proteome</keyword>
<dbReference type="CDD" id="cd00002">
    <property type="entry name" value="YbaK_deacylase"/>
    <property type="match status" value="1"/>
</dbReference>
<evidence type="ECO:0000256" key="4">
    <source>
        <dbReference type="PIRNR" id="PIRNR006181"/>
    </source>
</evidence>
<proteinExistence type="inferred from homology"/>
<protein>
    <recommendedName>
        <fullName evidence="4">Cys-tRNA(Pro)/Cys-tRNA(Cys) deacylase</fullName>
        <ecNumber evidence="4">4.2.-.-</ecNumber>
    </recommendedName>
</protein>
<accession>A0A2P2BNK6</accession>
<keyword evidence="6" id="KW-0436">Ligase</keyword>
<feature type="domain" description="YbaK/aminoacyl-tRNA synthetase-associated" evidence="5">
    <location>
        <begin position="36"/>
        <end position="148"/>
    </location>
</feature>
<name>A0A2P2BNK6_9FIRM</name>
<dbReference type="AlphaFoldDB" id="A0A2P2BNK6"/>
<dbReference type="EC" id="4.2.-.-" evidence="4"/>
<dbReference type="PANTHER" id="PTHR30411:SF0">
    <property type="entry name" value="CYS-TRNA(PRO)_CYS-TRNA(CYS) DEACYLASE YBAK"/>
    <property type="match status" value="1"/>
</dbReference>